<sequence>MIGRKEVIQYHLRRAKACFQKQRTRSNSVMNDISIEFHEEVSPSPADDLADRVSSRHPELGRPSDDGPLDRRSAGDGPAQDRHRAPVVLPLREHEVYGRQQRRAIQGGLGGEPLCPPDQLGVPLWTFPEHVVDHDERPEGVDGGVLARWDCDDESGRVRAGVHLVEVEVQVGHLLFTCIVFMAGCSGNRSIEGEGKKKKKKGQDEGRGIGHGEACVAGSQAVDGGQGGEAVYL</sequence>
<accession>A0A427ATY5</accession>
<organism evidence="2 3">
    <name type="scientific">Ensete ventricosum</name>
    <name type="common">Abyssinian banana</name>
    <name type="synonym">Musa ensete</name>
    <dbReference type="NCBI Taxonomy" id="4639"/>
    <lineage>
        <taxon>Eukaryota</taxon>
        <taxon>Viridiplantae</taxon>
        <taxon>Streptophyta</taxon>
        <taxon>Embryophyta</taxon>
        <taxon>Tracheophyta</taxon>
        <taxon>Spermatophyta</taxon>
        <taxon>Magnoliopsida</taxon>
        <taxon>Liliopsida</taxon>
        <taxon>Zingiberales</taxon>
        <taxon>Musaceae</taxon>
        <taxon>Ensete</taxon>
    </lineage>
</organism>
<feature type="region of interest" description="Disordered" evidence="1">
    <location>
        <begin position="37"/>
        <end position="88"/>
    </location>
</feature>
<dbReference type="EMBL" id="AMZH03001332">
    <property type="protein sequence ID" value="RRT79700.1"/>
    <property type="molecule type" value="Genomic_DNA"/>
</dbReference>
<name>A0A427ATY5_ENSVE</name>
<evidence type="ECO:0000256" key="1">
    <source>
        <dbReference type="SAM" id="MobiDB-lite"/>
    </source>
</evidence>
<evidence type="ECO:0000313" key="3">
    <source>
        <dbReference type="Proteomes" id="UP000287651"/>
    </source>
</evidence>
<comment type="caution">
    <text evidence="2">The sequence shown here is derived from an EMBL/GenBank/DDBJ whole genome shotgun (WGS) entry which is preliminary data.</text>
</comment>
<dbReference type="Proteomes" id="UP000287651">
    <property type="component" value="Unassembled WGS sequence"/>
</dbReference>
<feature type="region of interest" description="Disordered" evidence="1">
    <location>
        <begin position="191"/>
        <end position="212"/>
    </location>
</feature>
<evidence type="ECO:0000313" key="2">
    <source>
        <dbReference type="EMBL" id="RRT79700.1"/>
    </source>
</evidence>
<proteinExistence type="predicted"/>
<gene>
    <name evidence="2" type="ORF">B296_00012199</name>
</gene>
<feature type="compositionally biased region" description="Basic and acidic residues" evidence="1">
    <location>
        <begin position="49"/>
        <end position="84"/>
    </location>
</feature>
<protein>
    <submittedName>
        <fullName evidence="2">Uncharacterized protein</fullName>
    </submittedName>
</protein>
<dbReference type="AlphaFoldDB" id="A0A427ATY5"/>
<reference evidence="2 3" key="1">
    <citation type="journal article" date="2014" name="Agronomy (Basel)">
        <title>A Draft Genome Sequence for Ensete ventricosum, the Drought-Tolerant Tree Against Hunger.</title>
        <authorList>
            <person name="Harrison J."/>
            <person name="Moore K.A."/>
            <person name="Paszkiewicz K."/>
            <person name="Jones T."/>
            <person name="Grant M."/>
            <person name="Ambacheew D."/>
            <person name="Muzemil S."/>
            <person name="Studholme D.J."/>
        </authorList>
    </citation>
    <scope>NUCLEOTIDE SEQUENCE [LARGE SCALE GENOMIC DNA]</scope>
</reference>